<dbReference type="Gene3D" id="1.10.10.60">
    <property type="entry name" value="Homeodomain-like"/>
    <property type="match status" value="1"/>
</dbReference>
<dbReference type="RefSeq" id="WP_169100688.1">
    <property type="nucleotide sequence ID" value="NZ_JABBVZ010000051.1"/>
</dbReference>
<evidence type="ECO:0000313" key="2">
    <source>
        <dbReference type="EMBL" id="NMP23421.1"/>
    </source>
</evidence>
<proteinExistence type="predicted"/>
<sequence>MQIIEARRGRPIEQLLWEFYVRDGLSIGEIGAELQIDPSTVWKYLKRCGIQTRRPGTHAGRRAKLARTAEEGETHGHASSAR</sequence>
<name>A0A7Y0L527_9FIRM</name>
<keyword evidence="3" id="KW-1185">Reference proteome</keyword>
<gene>
    <name evidence="2" type="ORF">HIJ39_13830</name>
</gene>
<dbReference type="Proteomes" id="UP000533476">
    <property type="component" value="Unassembled WGS sequence"/>
</dbReference>
<comment type="caution">
    <text evidence="2">The sequence shown here is derived from an EMBL/GenBank/DDBJ whole genome shotgun (WGS) entry which is preliminary data.</text>
</comment>
<dbReference type="EMBL" id="JABBVZ010000051">
    <property type="protein sequence ID" value="NMP23421.1"/>
    <property type="molecule type" value="Genomic_DNA"/>
</dbReference>
<organism evidence="2 3">
    <name type="scientific">Sulfobacillus harzensis</name>
    <dbReference type="NCBI Taxonomy" id="2729629"/>
    <lineage>
        <taxon>Bacteria</taxon>
        <taxon>Bacillati</taxon>
        <taxon>Bacillota</taxon>
        <taxon>Clostridia</taxon>
        <taxon>Eubacteriales</taxon>
        <taxon>Clostridiales Family XVII. Incertae Sedis</taxon>
        <taxon>Sulfobacillus</taxon>
    </lineage>
</organism>
<dbReference type="SUPFAM" id="SSF88659">
    <property type="entry name" value="Sigma3 and sigma4 domains of RNA polymerase sigma factors"/>
    <property type="match status" value="1"/>
</dbReference>
<evidence type="ECO:0008006" key="4">
    <source>
        <dbReference type="Google" id="ProtNLM"/>
    </source>
</evidence>
<feature type="compositionally biased region" description="Basic and acidic residues" evidence="1">
    <location>
        <begin position="67"/>
        <end position="76"/>
    </location>
</feature>
<accession>A0A7Y0L527</accession>
<protein>
    <recommendedName>
        <fullName evidence="4">Homeodomain-like domain-containing protein</fullName>
    </recommendedName>
</protein>
<feature type="compositionally biased region" description="Basic residues" evidence="1">
    <location>
        <begin position="55"/>
        <end position="65"/>
    </location>
</feature>
<reference evidence="2 3" key="1">
    <citation type="submission" date="2020-04" db="EMBL/GenBank/DDBJ databases">
        <authorList>
            <person name="Zhang R."/>
            <person name="Schippers A."/>
        </authorList>
    </citation>
    <scope>NUCLEOTIDE SEQUENCE [LARGE SCALE GENOMIC DNA]</scope>
    <source>
        <strain evidence="2 3">DSM 109850</strain>
    </source>
</reference>
<dbReference type="AlphaFoldDB" id="A0A7Y0L527"/>
<dbReference type="InterPro" id="IPR013324">
    <property type="entry name" value="RNA_pol_sigma_r3/r4-like"/>
</dbReference>
<evidence type="ECO:0000313" key="3">
    <source>
        <dbReference type="Proteomes" id="UP000533476"/>
    </source>
</evidence>
<feature type="region of interest" description="Disordered" evidence="1">
    <location>
        <begin position="53"/>
        <end position="82"/>
    </location>
</feature>
<evidence type="ECO:0000256" key="1">
    <source>
        <dbReference type="SAM" id="MobiDB-lite"/>
    </source>
</evidence>